<keyword evidence="3" id="KW-0812">Transmembrane</keyword>
<dbReference type="Pfam" id="PF09587">
    <property type="entry name" value="PGA_cap"/>
    <property type="match status" value="1"/>
</dbReference>
<evidence type="ECO:0000256" key="3">
    <source>
        <dbReference type="SAM" id="Phobius"/>
    </source>
</evidence>
<dbReference type="PANTHER" id="PTHR33393">
    <property type="entry name" value="POLYGLUTAMINE SYNTHESIS ACCESSORY PROTEIN RV0574C-RELATED"/>
    <property type="match status" value="1"/>
</dbReference>
<dbReference type="PANTHER" id="PTHR33393:SF12">
    <property type="entry name" value="CAPSULE BIOSYNTHESIS PROTEIN CAPA"/>
    <property type="match status" value="1"/>
</dbReference>
<keyword evidence="3" id="KW-0472">Membrane</keyword>
<keyword evidence="6" id="KW-1185">Reference proteome</keyword>
<accession>A0A1B1Z7J5</accession>
<feature type="region of interest" description="Disordered" evidence="2">
    <location>
        <begin position="39"/>
        <end position="64"/>
    </location>
</feature>
<gene>
    <name evidence="5" type="ORF">ABE41_015400</name>
</gene>
<dbReference type="InterPro" id="IPR029052">
    <property type="entry name" value="Metallo-depent_PP-like"/>
</dbReference>
<evidence type="ECO:0000256" key="2">
    <source>
        <dbReference type="SAM" id="MobiDB-lite"/>
    </source>
</evidence>
<dbReference type="CDD" id="cd07381">
    <property type="entry name" value="MPP_CapA"/>
    <property type="match status" value="1"/>
</dbReference>
<protein>
    <submittedName>
        <fullName evidence="5">Capsular biosynthesis protein</fullName>
    </submittedName>
</protein>
<dbReference type="KEGG" id="far:ABE41_015400"/>
<comment type="similarity">
    <text evidence="1">Belongs to the CapA family.</text>
</comment>
<dbReference type="AlphaFoldDB" id="A0A1B1Z7J5"/>
<dbReference type="EMBL" id="CP016761">
    <property type="protein sequence ID" value="ANX13394.1"/>
    <property type="molecule type" value="Genomic_DNA"/>
</dbReference>
<dbReference type="InterPro" id="IPR019079">
    <property type="entry name" value="Capsule_synth_CapA"/>
</dbReference>
<evidence type="ECO:0000256" key="1">
    <source>
        <dbReference type="ARBA" id="ARBA00005662"/>
    </source>
</evidence>
<proteinExistence type="inferred from homology"/>
<dbReference type="Gene3D" id="3.60.21.10">
    <property type="match status" value="1"/>
</dbReference>
<dbReference type="Proteomes" id="UP000077412">
    <property type="component" value="Chromosome"/>
</dbReference>
<evidence type="ECO:0000313" key="6">
    <source>
        <dbReference type="Proteomes" id="UP000077412"/>
    </source>
</evidence>
<evidence type="ECO:0000313" key="5">
    <source>
        <dbReference type="EMBL" id="ANX13394.1"/>
    </source>
</evidence>
<reference evidence="5 6" key="1">
    <citation type="submission" date="2016-08" db="EMBL/GenBank/DDBJ databases">
        <title>Complete genome sequence of Fictibacillus arsenicus G25-54, a strain with toxicity to nematodes and a potential arsenic-resistance activity.</title>
        <authorList>
            <person name="Zheng Z."/>
        </authorList>
    </citation>
    <scope>NUCLEOTIDE SEQUENCE [LARGE SCALE GENOMIC DNA]</scope>
    <source>
        <strain evidence="5 6">G25-54</strain>
    </source>
</reference>
<keyword evidence="3" id="KW-1133">Transmembrane helix</keyword>
<dbReference type="SUPFAM" id="SSF56300">
    <property type="entry name" value="Metallo-dependent phosphatases"/>
    <property type="match status" value="1"/>
</dbReference>
<name>A0A1B1Z7J5_9BACL</name>
<feature type="domain" description="Capsule synthesis protein CapA" evidence="4">
    <location>
        <begin position="70"/>
        <end position="316"/>
    </location>
</feature>
<sequence length="391" mass="44032">MLVKRYLWFSGIISVFFITIALLYMYNNADLQAIEEKKAPKQENTAVPKQTEPEPEPAVEKPVEKTTSLTLTAVGDILIHDTVYNKAKQQSGAYNFNPNFVPVKPYLTQPDITMANQETMIGGTQFGLSSYPSFNSPHEVGDALKENGVDLVTLANNHTLDRGEKIILSALNYWNEIDVMYTGAYVSQDDQQNIRLMKKNDITVSFLSYTYGTNGIPVPAGKDHLVNLIEVEKIKNDIQRAKDLSDVSVVSLHFGNEYERMPNNFQKEIVKVVTEAGGDIIIGHHPHVLQPVKWETASDGSKTFVAYSLGNFLSGQRRSYKDIGGIVQLTITKHVKGEETTIGLAEPKFLPTYVDRSFVIHPMKNLPEMKKSYDEIKAHMKQWVPELNFFE</sequence>
<feature type="transmembrane region" description="Helical" evidence="3">
    <location>
        <begin position="7"/>
        <end position="26"/>
    </location>
</feature>
<evidence type="ECO:0000259" key="4">
    <source>
        <dbReference type="SMART" id="SM00854"/>
    </source>
</evidence>
<organism evidence="5 6">
    <name type="scientific">Fictibacillus arsenicus</name>
    <dbReference type="NCBI Taxonomy" id="255247"/>
    <lineage>
        <taxon>Bacteria</taxon>
        <taxon>Bacillati</taxon>
        <taxon>Bacillota</taxon>
        <taxon>Bacilli</taxon>
        <taxon>Bacillales</taxon>
        <taxon>Fictibacillaceae</taxon>
        <taxon>Fictibacillus</taxon>
    </lineage>
</organism>
<dbReference type="InterPro" id="IPR052169">
    <property type="entry name" value="CW_Biosynth-Accessory"/>
</dbReference>
<dbReference type="SMART" id="SM00854">
    <property type="entry name" value="PGA_cap"/>
    <property type="match status" value="1"/>
</dbReference>
<dbReference type="STRING" id="255247.ABE41_015400"/>